<reference evidence="2" key="2">
    <citation type="submission" date="2020-09" db="EMBL/GenBank/DDBJ databases">
        <authorList>
            <person name="Sun Q."/>
            <person name="Ohkuma M."/>
        </authorList>
    </citation>
    <scope>NUCLEOTIDE SEQUENCE</scope>
    <source>
        <strain evidence="2">JCM 4122</strain>
    </source>
</reference>
<dbReference type="EMBL" id="BNBE01000002">
    <property type="protein sequence ID" value="GHG09931.1"/>
    <property type="molecule type" value="Genomic_DNA"/>
</dbReference>
<accession>A0A919BSE9</accession>
<keyword evidence="1" id="KW-1133">Transmembrane helix</keyword>
<dbReference type="AlphaFoldDB" id="A0A919BSE9"/>
<keyword evidence="1" id="KW-0472">Membrane</keyword>
<organism evidence="2 3">
    <name type="scientific">Streptomyces filamentosus</name>
    <name type="common">Streptomyces roseosporus</name>
    <dbReference type="NCBI Taxonomy" id="67294"/>
    <lineage>
        <taxon>Bacteria</taxon>
        <taxon>Bacillati</taxon>
        <taxon>Actinomycetota</taxon>
        <taxon>Actinomycetes</taxon>
        <taxon>Kitasatosporales</taxon>
        <taxon>Streptomycetaceae</taxon>
        <taxon>Streptomyces</taxon>
    </lineage>
</organism>
<feature type="transmembrane region" description="Helical" evidence="1">
    <location>
        <begin position="130"/>
        <end position="155"/>
    </location>
</feature>
<reference evidence="2" key="1">
    <citation type="journal article" date="2014" name="Int. J. Syst. Evol. Microbiol.">
        <title>Complete genome sequence of Corynebacterium casei LMG S-19264T (=DSM 44701T), isolated from a smear-ripened cheese.</title>
        <authorList>
            <consortium name="US DOE Joint Genome Institute (JGI-PGF)"/>
            <person name="Walter F."/>
            <person name="Albersmeier A."/>
            <person name="Kalinowski J."/>
            <person name="Ruckert C."/>
        </authorList>
    </citation>
    <scope>NUCLEOTIDE SEQUENCE</scope>
    <source>
        <strain evidence="2">JCM 4122</strain>
    </source>
</reference>
<feature type="transmembrane region" description="Helical" evidence="1">
    <location>
        <begin position="161"/>
        <end position="180"/>
    </location>
</feature>
<evidence type="ECO:0000313" key="2">
    <source>
        <dbReference type="EMBL" id="GHG09931.1"/>
    </source>
</evidence>
<dbReference type="Proteomes" id="UP000632849">
    <property type="component" value="Unassembled WGS sequence"/>
</dbReference>
<feature type="transmembrane region" description="Helical" evidence="1">
    <location>
        <begin position="76"/>
        <end position="109"/>
    </location>
</feature>
<sequence>MIVMETRTRAGAARTGAARVETAETAGVVAVAPVGPPSFGRVVAVATGMLMLELTLVLVGYALYGTTQDSSRGGGYGAALTLLPLSVPFLALFGGTGAAVLVAPTLMLAGSLERRFGRPGGAGGDGGHGGVAAPGWVVPAAVVVAAACALMAGVYRGFSPLAALVAWPAAVALIVPAALVARLSRRWLLRGIALWGTLAIAVAAALGGLALGSGVLEEYRPPAATRADVVGTWTDGRGGTLELAADGTATADGVLDPQGFAPLPGEAVETCTARGTWTFGAAADSRDQKVVTDLPDCRADVWEIGGEDGRIALHRWDVDGEEMATLTRER</sequence>
<gene>
    <name evidence="2" type="ORF">GCM10017667_48040</name>
</gene>
<comment type="caution">
    <text evidence="2">The sequence shown here is derived from an EMBL/GenBank/DDBJ whole genome shotgun (WGS) entry which is preliminary data.</text>
</comment>
<feature type="transmembrane region" description="Helical" evidence="1">
    <location>
        <begin position="42"/>
        <end position="64"/>
    </location>
</feature>
<name>A0A919BSE9_STRFL</name>
<keyword evidence="1" id="KW-0812">Transmembrane</keyword>
<keyword evidence="3" id="KW-1185">Reference proteome</keyword>
<protein>
    <submittedName>
        <fullName evidence="2">Uncharacterized protein</fullName>
    </submittedName>
</protein>
<evidence type="ECO:0000313" key="3">
    <source>
        <dbReference type="Proteomes" id="UP000632849"/>
    </source>
</evidence>
<proteinExistence type="predicted"/>
<feature type="transmembrane region" description="Helical" evidence="1">
    <location>
        <begin position="192"/>
        <end position="216"/>
    </location>
</feature>
<evidence type="ECO:0000256" key="1">
    <source>
        <dbReference type="SAM" id="Phobius"/>
    </source>
</evidence>